<keyword evidence="4 5" id="KW-0472">Membrane</keyword>
<evidence type="ECO:0000256" key="5">
    <source>
        <dbReference type="SAM" id="Phobius"/>
    </source>
</evidence>
<comment type="caution">
    <text evidence="8">The sequence shown here is derived from an EMBL/GenBank/DDBJ whole genome shotgun (WGS) entry which is preliminary data.</text>
</comment>
<dbReference type="Pfam" id="PF07782">
    <property type="entry name" value="DC_STAMP"/>
    <property type="match status" value="2"/>
</dbReference>
<organism evidence="8 9">
    <name type="scientific">Anabarilius grahami</name>
    <name type="common">Kanglang fish</name>
    <name type="synonym">Barilius grahami</name>
    <dbReference type="NCBI Taxonomy" id="495550"/>
    <lineage>
        <taxon>Eukaryota</taxon>
        <taxon>Metazoa</taxon>
        <taxon>Chordata</taxon>
        <taxon>Craniata</taxon>
        <taxon>Vertebrata</taxon>
        <taxon>Euteleostomi</taxon>
        <taxon>Actinopterygii</taxon>
        <taxon>Neopterygii</taxon>
        <taxon>Teleostei</taxon>
        <taxon>Ostariophysi</taxon>
        <taxon>Cypriniformes</taxon>
        <taxon>Xenocyprididae</taxon>
        <taxon>Xenocypridinae</taxon>
        <taxon>Xenocypridinae incertae sedis</taxon>
        <taxon>Anabarilius</taxon>
    </lineage>
</organism>
<feature type="transmembrane region" description="Helical" evidence="5">
    <location>
        <begin position="84"/>
        <end position="103"/>
    </location>
</feature>
<feature type="transmembrane region" description="Helical" evidence="5">
    <location>
        <begin position="433"/>
        <end position="453"/>
    </location>
</feature>
<feature type="domain" description="Dendritic cell-specific transmembrane protein-like" evidence="6">
    <location>
        <begin position="434"/>
        <end position="477"/>
    </location>
</feature>
<dbReference type="PANTHER" id="PTHR21041">
    <property type="entry name" value="DENDRITIC CELL-SPECIFIC TRANSMEMBRANE PROTEIN"/>
    <property type="match status" value="1"/>
</dbReference>
<dbReference type="Proteomes" id="UP000281406">
    <property type="component" value="Unassembled WGS sequence"/>
</dbReference>
<comment type="subcellular location">
    <subcellularLocation>
        <location evidence="1">Membrane</location>
        <topology evidence="1">Multi-pass membrane protein</topology>
    </subcellularLocation>
</comment>
<dbReference type="AlphaFoldDB" id="A0A3N0XRP7"/>
<dbReference type="GO" id="GO:0016020">
    <property type="term" value="C:membrane"/>
    <property type="evidence" value="ECO:0007669"/>
    <property type="project" value="UniProtKB-SubCell"/>
</dbReference>
<dbReference type="Pfam" id="PF26037">
    <property type="entry name" value="zf-RING_DCST1_C"/>
    <property type="match status" value="1"/>
</dbReference>
<feature type="transmembrane region" description="Helical" evidence="5">
    <location>
        <begin position="401"/>
        <end position="421"/>
    </location>
</feature>
<protein>
    <submittedName>
        <fullName evidence="8">DC-STAMP domain-containing protein 2</fullName>
    </submittedName>
</protein>
<dbReference type="InterPro" id="IPR012858">
    <property type="entry name" value="DC_STAMP-like"/>
</dbReference>
<dbReference type="InterPro" id="IPR051856">
    <property type="entry name" value="CSR-E3_Ligase_Protein"/>
</dbReference>
<keyword evidence="2 5" id="KW-0812">Transmembrane</keyword>
<feature type="domain" description="E3 ubiquitin-protein ligase DCST1-like C-terminal" evidence="7">
    <location>
        <begin position="532"/>
        <end position="577"/>
    </location>
</feature>
<feature type="domain" description="Dendritic cell-specific transmembrane protein-like" evidence="6">
    <location>
        <begin position="343"/>
        <end position="433"/>
    </location>
</feature>
<dbReference type="EMBL" id="RJVU01062584">
    <property type="protein sequence ID" value="ROJ29202.1"/>
    <property type="molecule type" value="Genomic_DNA"/>
</dbReference>
<evidence type="ECO:0000256" key="2">
    <source>
        <dbReference type="ARBA" id="ARBA00022692"/>
    </source>
</evidence>
<sequence>MSRLRRSSAVRQVKRSLAGFTLGLFLASVYGMTALFIQNHNLWFCVITTGILAACAGFGTGLSDRVRTNVMLMIPMLCSIRGKNFLLFLICTLVIHGPVSNTMENVERAADSVICGTELAMNQTQQLLQRAANPLLPALSKIKEMARNAYSMAGRAQNLIRALTESVRHVARILRNVLHFLADIGDVCNDKLGLPYQKCTRLFDESRENCMELLSVFSFLCHLLDGFQPLCGLARVGQLFCILPSYIADHMKTALAFPTIAAFDQIKKEFEFNISTSINFDLLLNNSQSMQDAAQEIMEEVSEQLGLLQELKVLLAYMGFFLLLFMYLQAVLYKNRYLRNDEFENIYITDQFIELDRKCSRQGKAAVLPLSHRETLTYIRPCSLYLTARERRAMAGQMLSLLRYMVMTVILIAVDFMVFWVFELVHHQAQGEIVTQGLLYGFTLFTVIAGGYIKRLQRFVCARYHPEREKKRIQYLHRHILTQRGSLGKALLRAVQRNKVDQQHNGIIQTLAKHLPGGVIIARLLDLDKELCMACGKVLEKRGHDEVHICPTPRCTGRYCSLCFRLMGNLCAICMGPLTFHEEQELYVT</sequence>
<gene>
    <name evidence="8" type="ORF">DPX16_13646</name>
</gene>
<evidence type="ECO:0000256" key="3">
    <source>
        <dbReference type="ARBA" id="ARBA00022989"/>
    </source>
</evidence>
<feature type="transmembrane region" description="Helical" evidence="5">
    <location>
        <begin position="41"/>
        <end position="63"/>
    </location>
</feature>
<reference evidence="8 9" key="1">
    <citation type="submission" date="2018-10" db="EMBL/GenBank/DDBJ databases">
        <title>Genome assembly for a Yunnan-Guizhou Plateau 3E fish, Anabarilius grahami (Regan), and its evolutionary and genetic applications.</title>
        <authorList>
            <person name="Jiang W."/>
        </authorList>
    </citation>
    <scope>NUCLEOTIDE SEQUENCE [LARGE SCALE GENOMIC DNA]</scope>
    <source>
        <strain evidence="8">AG-KIZ</strain>
        <tissue evidence="8">Muscle</tissue>
    </source>
</reference>
<keyword evidence="3 5" id="KW-1133">Transmembrane helix</keyword>
<evidence type="ECO:0000313" key="9">
    <source>
        <dbReference type="Proteomes" id="UP000281406"/>
    </source>
</evidence>
<evidence type="ECO:0000256" key="4">
    <source>
        <dbReference type="ARBA" id="ARBA00023136"/>
    </source>
</evidence>
<dbReference type="OrthoDB" id="6598372at2759"/>
<evidence type="ECO:0000313" key="8">
    <source>
        <dbReference type="EMBL" id="ROJ29202.1"/>
    </source>
</evidence>
<keyword evidence="9" id="KW-1185">Reference proteome</keyword>
<dbReference type="Pfam" id="PF26039">
    <property type="entry name" value="Dcst2"/>
    <property type="match status" value="1"/>
</dbReference>
<evidence type="ECO:0000259" key="6">
    <source>
        <dbReference type="Pfam" id="PF07782"/>
    </source>
</evidence>
<name>A0A3N0XRP7_ANAGA</name>
<feature type="transmembrane region" description="Helical" evidence="5">
    <location>
        <begin position="314"/>
        <end position="333"/>
    </location>
</feature>
<evidence type="ECO:0000259" key="7">
    <source>
        <dbReference type="Pfam" id="PF26037"/>
    </source>
</evidence>
<dbReference type="InterPro" id="IPR058842">
    <property type="entry name" value="DCST1_C"/>
</dbReference>
<evidence type="ECO:0000256" key="1">
    <source>
        <dbReference type="ARBA" id="ARBA00004141"/>
    </source>
</evidence>
<dbReference type="PANTHER" id="PTHR21041:SF6">
    <property type="entry name" value="DC-STAMP DOMAIN-CONTAINING PROTEIN 2"/>
    <property type="match status" value="1"/>
</dbReference>
<accession>A0A3N0XRP7</accession>
<proteinExistence type="predicted"/>